<sequence>MARPGIIQQCFQGEARGPYEVVYFCLACETHRTMKPESIQGHKKLESHIASFAHWSARRDKEASESVGLKDDSVQDKSISESHSTGHPGNNTLKRTDQIDQLESEDVKRRRTLDNLNSRSPFPKITPPISRRSLYRTSSLRKPSSPSNTGETSGKAQETALVEGQSKLHDQASGQQGQTEEPSNQAATATSAPDQSSTPHRESSFSLDFEGTDGIDSDLEDHHEIDSSTDDGLAGVPLPPRYTPTASSRLASTHDNESRLRIFNQIANATGLDEHHLELGRRLCDVTGPEFQFMMSMITSLSTRQEILSYHDDITRQISEIRGGSNGIPTSNGWVESLELRVYIFF</sequence>
<protein>
    <submittedName>
        <fullName evidence="2">Uncharacterized protein</fullName>
    </submittedName>
</protein>
<dbReference type="Proteomes" id="UP000001072">
    <property type="component" value="Unassembled WGS sequence"/>
</dbReference>
<keyword evidence="3" id="KW-1185">Reference proteome</keyword>
<proteinExistence type="predicted"/>
<dbReference type="GeneID" id="18932755"/>
<feature type="compositionally biased region" description="Basic and acidic residues" evidence="1">
    <location>
        <begin position="63"/>
        <end position="80"/>
    </location>
</feature>
<gene>
    <name evidence="2" type="ORF">MELLADRAFT_76276</name>
</gene>
<dbReference type="EMBL" id="GL883090">
    <property type="protein sequence ID" value="EGG12655.1"/>
    <property type="molecule type" value="Genomic_DNA"/>
</dbReference>
<feature type="compositionally biased region" description="Polar residues" evidence="1">
    <location>
        <begin position="142"/>
        <end position="156"/>
    </location>
</feature>
<feature type="compositionally biased region" description="Acidic residues" evidence="1">
    <location>
        <begin position="210"/>
        <end position="219"/>
    </location>
</feature>
<organism evidence="3">
    <name type="scientific">Melampsora larici-populina (strain 98AG31 / pathotype 3-4-7)</name>
    <name type="common">Poplar leaf rust fungus</name>
    <dbReference type="NCBI Taxonomy" id="747676"/>
    <lineage>
        <taxon>Eukaryota</taxon>
        <taxon>Fungi</taxon>
        <taxon>Dikarya</taxon>
        <taxon>Basidiomycota</taxon>
        <taxon>Pucciniomycotina</taxon>
        <taxon>Pucciniomycetes</taxon>
        <taxon>Pucciniales</taxon>
        <taxon>Melampsoraceae</taxon>
        <taxon>Melampsora</taxon>
    </lineage>
</organism>
<dbReference type="InParanoid" id="F4R3M5"/>
<dbReference type="RefSeq" id="XP_007403593.1">
    <property type="nucleotide sequence ID" value="XM_007403531.1"/>
</dbReference>
<feature type="compositionally biased region" description="Low complexity" evidence="1">
    <location>
        <begin position="130"/>
        <end position="141"/>
    </location>
</feature>
<dbReference type="KEGG" id="mlr:MELLADRAFT_76276"/>
<feature type="region of interest" description="Disordered" evidence="1">
    <location>
        <begin position="63"/>
        <end position="254"/>
    </location>
</feature>
<accession>F4R3M5</accession>
<name>F4R3M5_MELLP</name>
<dbReference type="HOGENOM" id="CLU_801873_0_0_1"/>
<evidence type="ECO:0000313" key="2">
    <source>
        <dbReference type="EMBL" id="EGG12655.1"/>
    </source>
</evidence>
<feature type="compositionally biased region" description="Polar residues" evidence="1">
    <location>
        <begin position="172"/>
        <end position="198"/>
    </location>
</feature>
<evidence type="ECO:0000313" key="3">
    <source>
        <dbReference type="Proteomes" id="UP000001072"/>
    </source>
</evidence>
<dbReference type="VEuPathDB" id="FungiDB:MELLADRAFT_76276"/>
<reference evidence="3" key="1">
    <citation type="journal article" date="2011" name="Proc. Natl. Acad. Sci. U.S.A.">
        <title>Obligate biotrophy features unraveled by the genomic analysis of rust fungi.</title>
        <authorList>
            <person name="Duplessis S."/>
            <person name="Cuomo C.A."/>
            <person name="Lin Y.-C."/>
            <person name="Aerts A."/>
            <person name="Tisserant E."/>
            <person name="Veneault-Fourrey C."/>
            <person name="Joly D.L."/>
            <person name="Hacquard S."/>
            <person name="Amselem J."/>
            <person name="Cantarel B.L."/>
            <person name="Chiu R."/>
            <person name="Coutinho P.M."/>
            <person name="Feau N."/>
            <person name="Field M."/>
            <person name="Frey P."/>
            <person name="Gelhaye E."/>
            <person name="Goldberg J."/>
            <person name="Grabherr M.G."/>
            <person name="Kodira C.D."/>
            <person name="Kohler A."/>
            <person name="Kuees U."/>
            <person name="Lindquist E.A."/>
            <person name="Lucas S.M."/>
            <person name="Mago R."/>
            <person name="Mauceli E."/>
            <person name="Morin E."/>
            <person name="Murat C."/>
            <person name="Pangilinan J.L."/>
            <person name="Park R."/>
            <person name="Pearson M."/>
            <person name="Quesneville H."/>
            <person name="Rouhier N."/>
            <person name="Sakthikumar S."/>
            <person name="Salamov A.A."/>
            <person name="Schmutz J."/>
            <person name="Selles B."/>
            <person name="Shapiro H."/>
            <person name="Tanguay P."/>
            <person name="Tuskan G.A."/>
            <person name="Henrissat B."/>
            <person name="Van de Peer Y."/>
            <person name="Rouze P."/>
            <person name="Ellis J.G."/>
            <person name="Dodds P.N."/>
            <person name="Schein J.E."/>
            <person name="Zhong S."/>
            <person name="Hamelin R.C."/>
            <person name="Grigoriev I.V."/>
            <person name="Szabo L.J."/>
            <person name="Martin F."/>
        </authorList>
    </citation>
    <scope>NUCLEOTIDE SEQUENCE [LARGE SCALE GENOMIC DNA]</scope>
    <source>
        <strain evidence="3">98AG31 / pathotype 3-4-7</strain>
    </source>
</reference>
<dbReference type="AlphaFoldDB" id="F4R3M5"/>
<evidence type="ECO:0000256" key="1">
    <source>
        <dbReference type="SAM" id="MobiDB-lite"/>
    </source>
</evidence>
<feature type="compositionally biased region" description="Polar residues" evidence="1">
    <location>
        <begin position="81"/>
        <end position="93"/>
    </location>
</feature>